<evidence type="ECO:0000256" key="4">
    <source>
        <dbReference type="ARBA" id="ARBA00022475"/>
    </source>
</evidence>
<keyword evidence="8 9" id="KW-0472">Membrane</keyword>
<dbReference type="InterPro" id="IPR000515">
    <property type="entry name" value="MetI-like"/>
</dbReference>
<dbReference type="Proteomes" id="UP001596512">
    <property type="component" value="Unassembled WGS sequence"/>
</dbReference>
<evidence type="ECO:0000313" key="11">
    <source>
        <dbReference type="EMBL" id="MFC7613939.1"/>
    </source>
</evidence>
<name>A0ABW2TKL3_9PSEU</name>
<comment type="subcellular location">
    <subcellularLocation>
        <location evidence="1">Cell membrane</location>
        <topology evidence="1">Multi-pass membrane protein</topology>
    </subcellularLocation>
</comment>
<evidence type="ECO:0000256" key="2">
    <source>
        <dbReference type="ARBA" id="ARBA00007069"/>
    </source>
</evidence>
<evidence type="ECO:0000256" key="6">
    <source>
        <dbReference type="ARBA" id="ARBA00022692"/>
    </source>
</evidence>
<comment type="similarity">
    <text evidence="2">Belongs to the binding-protein-dependent transport system permease family. CysTW subfamily.</text>
</comment>
<feature type="transmembrane region" description="Helical" evidence="9">
    <location>
        <begin position="158"/>
        <end position="178"/>
    </location>
</feature>
<dbReference type="InterPro" id="IPR035906">
    <property type="entry name" value="MetI-like_sf"/>
</dbReference>
<gene>
    <name evidence="11" type="ORF">ACFQV2_10635</name>
</gene>
<evidence type="ECO:0000256" key="1">
    <source>
        <dbReference type="ARBA" id="ARBA00004651"/>
    </source>
</evidence>
<dbReference type="Gene3D" id="1.10.3720.10">
    <property type="entry name" value="MetI-like"/>
    <property type="match status" value="1"/>
</dbReference>
<evidence type="ECO:0000313" key="12">
    <source>
        <dbReference type="Proteomes" id="UP001596512"/>
    </source>
</evidence>
<reference evidence="12" key="1">
    <citation type="journal article" date="2019" name="Int. J. Syst. Evol. Microbiol.">
        <title>The Global Catalogue of Microorganisms (GCM) 10K type strain sequencing project: providing services to taxonomists for standard genome sequencing and annotation.</title>
        <authorList>
            <consortium name="The Broad Institute Genomics Platform"/>
            <consortium name="The Broad Institute Genome Sequencing Center for Infectious Disease"/>
            <person name="Wu L."/>
            <person name="Ma J."/>
        </authorList>
    </citation>
    <scope>NUCLEOTIDE SEQUENCE [LARGE SCALE GENOMIC DNA]</scope>
    <source>
        <strain evidence="12">JCM 17695</strain>
    </source>
</reference>
<evidence type="ECO:0000256" key="3">
    <source>
        <dbReference type="ARBA" id="ARBA00022448"/>
    </source>
</evidence>
<evidence type="ECO:0000256" key="7">
    <source>
        <dbReference type="ARBA" id="ARBA00022989"/>
    </source>
</evidence>
<evidence type="ECO:0000256" key="8">
    <source>
        <dbReference type="ARBA" id="ARBA00023136"/>
    </source>
</evidence>
<dbReference type="SUPFAM" id="SSF161098">
    <property type="entry name" value="MetI-like"/>
    <property type="match status" value="1"/>
</dbReference>
<keyword evidence="5" id="KW-0592">Phosphate transport</keyword>
<keyword evidence="6 9" id="KW-0812">Transmembrane</keyword>
<keyword evidence="4" id="KW-1003">Cell membrane</keyword>
<sequence>MDRVFRGALRAAGAAVLAIMATVGLFLLTRGLDAITAAGPDFLTTETWEPDSGNFGIAAVLVGTVLIASVALVVAFPLALGVALYISEYAPRRIRPFLVTAIDLMAAVPSVVYGLFGATYLQWQGVDIPKWLSIQFGYIPFLDVEGAEPDNPLSSDGVYVNSTFWAGLVVGFMVMPFICSVMREAFTQAPPGSARAPTRSARPAGA</sequence>
<evidence type="ECO:0000256" key="5">
    <source>
        <dbReference type="ARBA" id="ARBA00022592"/>
    </source>
</evidence>
<keyword evidence="12" id="KW-1185">Reference proteome</keyword>
<keyword evidence="3" id="KW-0813">Transport</keyword>
<evidence type="ECO:0000256" key="9">
    <source>
        <dbReference type="SAM" id="Phobius"/>
    </source>
</evidence>
<dbReference type="InterPro" id="IPR051124">
    <property type="entry name" value="Phosphate_Transport_Permease"/>
</dbReference>
<accession>A0ABW2TKL3</accession>
<protein>
    <submittedName>
        <fullName evidence="11">PstC family ABC transporter permease</fullName>
    </submittedName>
</protein>
<comment type="caution">
    <text evidence="11">The sequence shown here is derived from an EMBL/GenBank/DDBJ whole genome shotgun (WGS) entry which is preliminary data.</text>
</comment>
<proteinExistence type="inferred from homology"/>
<dbReference type="PANTHER" id="PTHR30425">
    <property type="entry name" value="PHOSPHATE TRANSPORT SYSTEM PERMEASE PROTEIN PST"/>
    <property type="match status" value="1"/>
</dbReference>
<keyword evidence="7 9" id="KW-1133">Transmembrane helix</keyword>
<dbReference type="PANTHER" id="PTHR30425:SF1">
    <property type="entry name" value="PHOSPHATE TRANSPORT SYSTEM PERMEASE PROTEIN PSTC"/>
    <property type="match status" value="1"/>
</dbReference>
<dbReference type="EMBL" id="JBHTEY010000004">
    <property type="protein sequence ID" value="MFC7613939.1"/>
    <property type="molecule type" value="Genomic_DNA"/>
</dbReference>
<evidence type="ECO:0000259" key="10">
    <source>
        <dbReference type="PROSITE" id="PS50928"/>
    </source>
</evidence>
<organism evidence="11 12">
    <name type="scientific">Actinokineospora soli</name>
    <dbReference type="NCBI Taxonomy" id="1048753"/>
    <lineage>
        <taxon>Bacteria</taxon>
        <taxon>Bacillati</taxon>
        <taxon>Actinomycetota</taxon>
        <taxon>Actinomycetes</taxon>
        <taxon>Pseudonocardiales</taxon>
        <taxon>Pseudonocardiaceae</taxon>
        <taxon>Actinokineospora</taxon>
    </lineage>
</organism>
<feature type="domain" description="ABC transmembrane type-1" evidence="10">
    <location>
        <begin position="61"/>
        <end position="206"/>
    </location>
</feature>
<feature type="transmembrane region" description="Helical" evidence="9">
    <location>
        <begin position="58"/>
        <end position="85"/>
    </location>
</feature>
<dbReference type="PROSITE" id="PS50928">
    <property type="entry name" value="ABC_TM1"/>
    <property type="match status" value="1"/>
</dbReference>
<feature type="transmembrane region" description="Helical" evidence="9">
    <location>
        <begin position="97"/>
        <end position="123"/>
    </location>
</feature>